<dbReference type="Pfam" id="PF12416">
    <property type="entry name" value="DUF3668"/>
    <property type="match status" value="1"/>
</dbReference>
<dbReference type="PANTHER" id="PTHR21574">
    <property type="entry name" value="CENTROSOMAL PROTEIN OF 120 KDA"/>
    <property type="match status" value="1"/>
</dbReference>
<evidence type="ECO:0000313" key="4">
    <source>
        <dbReference type="Proteomes" id="UP001153737"/>
    </source>
</evidence>
<feature type="coiled-coil region" evidence="1">
    <location>
        <begin position="605"/>
        <end position="639"/>
    </location>
</feature>
<feature type="coiled-coil region" evidence="1">
    <location>
        <begin position="686"/>
        <end position="713"/>
    </location>
</feature>
<dbReference type="Gene3D" id="2.60.40.150">
    <property type="entry name" value="C2 domain"/>
    <property type="match status" value="1"/>
</dbReference>
<dbReference type="OrthoDB" id="332250at2759"/>
<reference evidence="3" key="2">
    <citation type="submission" date="2022-10" db="EMBL/GenBank/DDBJ databases">
        <authorList>
            <consortium name="ENA_rothamsted_submissions"/>
            <consortium name="culmorum"/>
            <person name="King R."/>
        </authorList>
    </citation>
    <scope>NUCLEOTIDE SEQUENCE</scope>
</reference>
<keyword evidence="4" id="KW-1185">Reference proteome</keyword>
<protein>
    <recommendedName>
        <fullName evidence="2">DUF3668 domain-containing protein</fullName>
    </recommendedName>
</protein>
<dbReference type="GO" id="GO:0005813">
    <property type="term" value="C:centrosome"/>
    <property type="evidence" value="ECO:0007669"/>
    <property type="project" value="TreeGrafter"/>
</dbReference>
<name>A0A9P0DJR6_PHACE</name>
<sequence length="805" mass="93973">MHQLSGKYVNVVLSVECGRGMDFLKNSVHITGSFNNRILESDRIPAEDCPPFNTELVWEIEKKELRKIRSANIPLRVECITIDLHNRRERVGFTLLSLRSAHIISQKNMNQEVKSQWHKLIGCQSDKKRRHPELYISLTLQDHSLNELGATKSNEGIPYISEEVNTIEETTSSEFPIKYFEDGHIQIGEAGTGQSSFTFNLFVKKVVNLDALLPEVLVFKKTDQNYYLAFKIFGISIKTKPFSRELHNDITLNEKIVINLLSSEEMLRCYFDTQSTSIIFCRGDDILGVTSVEVEDIFSVTESRSFFKFPSANGIVPFESSDKSPCIELEHWIEDNVECEETEDDIQERSKTRTIFSSITQRPTKHVQSDQIIEDTPREGADDMYEEELVLCEKPETAVTKSIETFIKSDTLSPRLPEALNPYQRFTFEITLTHIVWKIPQENTKISFKFLHPRAASCTTILTEISNTAGKKITLNNLNVKVSYLSTPDKIEKQLKYWKPRLILTDDKEISLCNDHNLDVDCLEERSKGYEITLTRYQNTDPIAKVGVSVALKMIDVSESDDYEHLHLLPIIVDEIIMIKEIRDLEKWKQNEKDRFENELDYVKTTELERLEKDFRDRKNKLEEQVAMTVNKCKKLQDELMNKMNSMKVDKAIRRNRNHTQIYEDVFKENWDTFSEDNTREVIELLSRAQRDNQLLKEMCEEQRQKLTQFEKTSLTKTQTTNILQELALLEHKFEEAQTAKSYFKEQWKRACEEIHVLKTEDIKNMQIQIKESKEKLSQLSLDAYCEHQNQNYDDENEGDNYFHY</sequence>
<evidence type="ECO:0000259" key="2">
    <source>
        <dbReference type="Pfam" id="PF12416"/>
    </source>
</evidence>
<keyword evidence="1" id="KW-0175">Coiled coil</keyword>
<dbReference type="EMBL" id="OU896719">
    <property type="protein sequence ID" value="CAH1119397.1"/>
    <property type="molecule type" value="Genomic_DNA"/>
</dbReference>
<organism evidence="3 4">
    <name type="scientific">Phaedon cochleariae</name>
    <name type="common">Mustard beetle</name>
    <dbReference type="NCBI Taxonomy" id="80249"/>
    <lineage>
        <taxon>Eukaryota</taxon>
        <taxon>Metazoa</taxon>
        <taxon>Ecdysozoa</taxon>
        <taxon>Arthropoda</taxon>
        <taxon>Hexapoda</taxon>
        <taxon>Insecta</taxon>
        <taxon>Pterygota</taxon>
        <taxon>Neoptera</taxon>
        <taxon>Endopterygota</taxon>
        <taxon>Coleoptera</taxon>
        <taxon>Polyphaga</taxon>
        <taxon>Cucujiformia</taxon>
        <taxon>Chrysomeloidea</taxon>
        <taxon>Chrysomelidae</taxon>
        <taxon>Chrysomelinae</taxon>
        <taxon>Chrysomelini</taxon>
        <taxon>Phaedon</taxon>
    </lineage>
</organism>
<reference evidence="3" key="1">
    <citation type="submission" date="2022-01" db="EMBL/GenBank/DDBJ databases">
        <authorList>
            <person name="King R."/>
        </authorList>
    </citation>
    <scope>NUCLEOTIDE SEQUENCE</scope>
</reference>
<dbReference type="AlphaFoldDB" id="A0A9P0DJR6"/>
<dbReference type="InterPro" id="IPR035892">
    <property type="entry name" value="C2_domain_sf"/>
</dbReference>
<accession>A0A9P0DJR6</accession>
<dbReference type="InterPro" id="IPR022136">
    <property type="entry name" value="DUF3668"/>
</dbReference>
<evidence type="ECO:0000256" key="1">
    <source>
        <dbReference type="SAM" id="Coils"/>
    </source>
</evidence>
<dbReference type="Proteomes" id="UP001153737">
    <property type="component" value="Chromosome 13"/>
</dbReference>
<dbReference type="GO" id="GO:1903724">
    <property type="term" value="P:positive regulation of centriole elongation"/>
    <property type="evidence" value="ECO:0007669"/>
    <property type="project" value="TreeGrafter"/>
</dbReference>
<dbReference type="InterPro" id="IPR039893">
    <property type="entry name" value="CEP120-like"/>
</dbReference>
<dbReference type="PANTHER" id="PTHR21574:SF0">
    <property type="entry name" value="CENTROSOMAL PROTEIN OF 120 KDA"/>
    <property type="match status" value="1"/>
</dbReference>
<evidence type="ECO:0000313" key="3">
    <source>
        <dbReference type="EMBL" id="CAH1119397.1"/>
    </source>
</evidence>
<proteinExistence type="predicted"/>
<feature type="domain" description="DUF3668" evidence="2">
    <location>
        <begin position="181"/>
        <end position="318"/>
    </location>
</feature>
<gene>
    <name evidence="3" type="ORF">PHAECO_LOCUS3596</name>
</gene>